<dbReference type="Proteomes" id="UP000321954">
    <property type="component" value="Chromosome"/>
</dbReference>
<proteinExistence type="predicted"/>
<accession>A0A5B8YQD5</accession>
<evidence type="ECO:0000313" key="1">
    <source>
        <dbReference type="EMBL" id="QED39127.1"/>
    </source>
</evidence>
<dbReference type="AlphaFoldDB" id="A0A5B8YQD5"/>
<keyword evidence="1" id="KW-0808">Transferase</keyword>
<evidence type="ECO:0000313" key="2">
    <source>
        <dbReference type="Proteomes" id="UP000321954"/>
    </source>
</evidence>
<dbReference type="OrthoDB" id="2370471at2"/>
<name>A0A5B8YQD5_9FLAO</name>
<dbReference type="PANTHER" id="PTHR43861">
    <property type="entry name" value="TRANS-ACONITATE 2-METHYLTRANSFERASE-RELATED"/>
    <property type="match status" value="1"/>
</dbReference>
<organism evidence="1 2">
    <name type="scientific">Antarcticibacterium arcticum</name>
    <dbReference type="NCBI Taxonomy" id="2585771"/>
    <lineage>
        <taxon>Bacteria</taxon>
        <taxon>Pseudomonadati</taxon>
        <taxon>Bacteroidota</taxon>
        <taxon>Flavobacteriia</taxon>
        <taxon>Flavobacteriales</taxon>
        <taxon>Flavobacteriaceae</taxon>
        <taxon>Antarcticibacterium</taxon>
    </lineage>
</organism>
<dbReference type="Gene3D" id="3.40.50.150">
    <property type="entry name" value="Vaccinia Virus protein VP39"/>
    <property type="match status" value="1"/>
</dbReference>
<dbReference type="KEGG" id="anp:FK178_12400"/>
<dbReference type="GO" id="GO:0008168">
    <property type="term" value="F:methyltransferase activity"/>
    <property type="evidence" value="ECO:0007669"/>
    <property type="project" value="UniProtKB-KW"/>
</dbReference>
<dbReference type="SUPFAM" id="SSF53335">
    <property type="entry name" value="S-adenosyl-L-methionine-dependent methyltransferases"/>
    <property type="match status" value="1"/>
</dbReference>
<gene>
    <name evidence="1" type="ORF">FK178_12400</name>
</gene>
<dbReference type="GO" id="GO:0032259">
    <property type="term" value="P:methylation"/>
    <property type="evidence" value="ECO:0007669"/>
    <property type="project" value="UniProtKB-KW"/>
</dbReference>
<sequence>MLVTFPTPDIGDLPSYYKSEKYISHTDSQKSFFDKVYQLVKSNMLQRKLKWIEKKVPAKGRLLDIGAGTGDFLLEAKKRGWKVKGVEPNESARNLAQEKGLNLYPNSENFRSNKFDVITLWHVLEHVPDLKAQIIELEHLLKKGGLLIIAVPNYKSYDAQYYKEFWAAYDVPRHLWHFSRNSFKHLISGTGFKQTDSKPLIFDSFYVSLLSEKYKSGKSNFIKPLIIGLKSNFKARSTAEYSSIAYFFRKIS</sequence>
<keyword evidence="2" id="KW-1185">Reference proteome</keyword>
<dbReference type="EMBL" id="CP042476">
    <property type="protein sequence ID" value="QED39127.1"/>
    <property type="molecule type" value="Genomic_DNA"/>
</dbReference>
<protein>
    <submittedName>
        <fullName evidence="1">Class I SAM-dependent methyltransferase</fullName>
    </submittedName>
</protein>
<dbReference type="CDD" id="cd02440">
    <property type="entry name" value="AdoMet_MTases"/>
    <property type="match status" value="1"/>
</dbReference>
<dbReference type="Pfam" id="PF13489">
    <property type="entry name" value="Methyltransf_23"/>
    <property type="match status" value="1"/>
</dbReference>
<reference evidence="1 2" key="1">
    <citation type="submission" date="2019-08" db="EMBL/GenBank/DDBJ databases">
        <title>Antarcticibacterium arcticum sp. nov., a bacterium isolated from marine sediment of the Canadian Beaufort Sea.</title>
        <authorList>
            <person name="Lee Y.M."/>
            <person name="Baek K."/>
            <person name="Lee D.-H."/>
            <person name="Shin S.C."/>
            <person name="Jin Y.K."/>
            <person name="Park Y."/>
        </authorList>
    </citation>
    <scope>NUCLEOTIDE SEQUENCE [LARGE SCALE GENOMIC DNA]</scope>
    <source>
        <strain evidence="1 2">PAMC 28998</strain>
    </source>
</reference>
<keyword evidence="1" id="KW-0489">Methyltransferase</keyword>
<dbReference type="InterPro" id="IPR029063">
    <property type="entry name" value="SAM-dependent_MTases_sf"/>
</dbReference>